<sequence>MALRIGIVGTGKIARQHAAAMGMTDAVEIVAVASRSKATAEAFAADFGRAEAVEGTHALLALPSVEAVYIATPTSAKEGIALAAIEAGKHVLVEKPLASDSSAQKLAEAAKAMGVAVMDATHFTHNPRTHTIRKRKAKDIGTPQSLFSVFHAHVGGPENIRFDTELEPQGALGDLGWYCCRAVIELLEPRGALASAEARGTWEGDALTAVTALLDFEDGTRASFDCGFRAGAFSQDLILVGSEGILSMDDFVHDFERGHLLAPHPDIPSGYTLRKGRMARHDRLYIETPAPKSHVILLLEEFARLAADPRGEATLAAGARMGDTQALVDAAWRAAIAAR</sequence>
<name>A0ABV7M7D6_9PROT</name>
<dbReference type="InterPro" id="IPR036291">
    <property type="entry name" value="NAD(P)-bd_dom_sf"/>
</dbReference>
<dbReference type="PANTHER" id="PTHR46368">
    <property type="match status" value="1"/>
</dbReference>
<evidence type="ECO:0000259" key="1">
    <source>
        <dbReference type="Pfam" id="PF01408"/>
    </source>
</evidence>
<dbReference type="RefSeq" id="WP_229786042.1">
    <property type="nucleotide sequence ID" value="NZ_BMXU01000001.1"/>
</dbReference>
<comment type="caution">
    <text evidence="3">The sequence shown here is derived from an EMBL/GenBank/DDBJ whole genome shotgun (WGS) entry which is preliminary data.</text>
</comment>
<dbReference type="InterPro" id="IPR000683">
    <property type="entry name" value="Gfo/Idh/MocA-like_OxRdtase_N"/>
</dbReference>
<keyword evidence="4" id="KW-1185">Reference proteome</keyword>
<organism evidence="3 4">
    <name type="scientific">Parvularcula lutaonensis</name>
    <dbReference type="NCBI Taxonomy" id="491923"/>
    <lineage>
        <taxon>Bacteria</taxon>
        <taxon>Pseudomonadati</taxon>
        <taxon>Pseudomonadota</taxon>
        <taxon>Alphaproteobacteria</taxon>
        <taxon>Parvularculales</taxon>
        <taxon>Parvularculaceae</taxon>
        <taxon>Parvularcula</taxon>
    </lineage>
</organism>
<dbReference type="Pfam" id="PF01408">
    <property type="entry name" value="GFO_IDH_MocA"/>
    <property type="match status" value="1"/>
</dbReference>
<dbReference type="Gene3D" id="3.30.360.10">
    <property type="entry name" value="Dihydrodipicolinate Reductase, domain 2"/>
    <property type="match status" value="1"/>
</dbReference>
<dbReference type="Gene3D" id="3.40.50.720">
    <property type="entry name" value="NAD(P)-binding Rossmann-like Domain"/>
    <property type="match status" value="1"/>
</dbReference>
<evidence type="ECO:0000313" key="4">
    <source>
        <dbReference type="Proteomes" id="UP001595607"/>
    </source>
</evidence>
<gene>
    <name evidence="3" type="ORF">ACFONP_01120</name>
</gene>
<protein>
    <submittedName>
        <fullName evidence="3">Gfo/Idh/MocA family protein</fullName>
    </submittedName>
</protein>
<evidence type="ECO:0000313" key="3">
    <source>
        <dbReference type="EMBL" id="MFC3301330.1"/>
    </source>
</evidence>
<dbReference type="Proteomes" id="UP001595607">
    <property type="component" value="Unassembled WGS sequence"/>
</dbReference>
<accession>A0ABV7M7D6</accession>
<feature type="domain" description="Gfo/Idh/MocA-like oxidoreductase N-terminal" evidence="1">
    <location>
        <begin position="3"/>
        <end position="118"/>
    </location>
</feature>
<proteinExistence type="predicted"/>
<reference evidence="4" key="1">
    <citation type="journal article" date="2019" name="Int. J. Syst. Evol. Microbiol.">
        <title>The Global Catalogue of Microorganisms (GCM) 10K type strain sequencing project: providing services to taxonomists for standard genome sequencing and annotation.</title>
        <authorList>
            <consortium name="The Broad Institute Genomics Platform"/>
            <consortium name="The Broad Institute Genome Sequencing Center for Infectious Disease"/>
            <person name="Wu L."/>
            <person name="Ma J."/>
        </authorList>
    </citation>
    <scope>NUCLEOTIDE SEQUENCE [LARGE SCALE GENOMIC DNA]</scope>
    <source>
        <strain evidence="4">KCTC 22245</strain>
    </source>
</reference>
<dbReference type="EMBL" id="JBHRVA010000002">
    <property type="protein sequence ID" value="MFC3301330.1"/>
    <property type="molecule type" value="Genomic_DNA"/>
</dbReference>
<dbReference type="PANTHER" id="PTHR46368:SF4">
    <property type="entry name" value="OS10G0403700 PROTEIN"/>
    <property type="match status" value="1"/>
</dbReference>
<dbReference type="SUPFAM" id="SSF55347">
    <property type="entry name" value="Glyceraldehyde-3-phosphate dehydrogenase-like, C-terminal domain"/>
    <property type="match status" value="1"/>
</dbReference>
<evidence type="ECO:0000259" key="2">
    <source>
        <dbReference type="Pfam" id="PF22725"/>
    </source>
</evidence>
<feature type="domain" description="GFO/IDH/MocA-like oxidoreductase" evidence="2">
    <location>
        <begin position="137"/>
        <end position="246"/>
    </location>
</feature>
<dbReference type="Pfam" id="PF22725">
    <property type="entry name" value="GFO_IDH_MocA_C3"/>
    <property type="match status" value="1"/>
</dbReference>
<dbReference type="SUPFAM" id="SSF51735">
    <property type="entry name" value="NAD(P)-binding Rossmann-fold domains"/>
    <property type="match status" value="1"/>
</dbReference>
<dbReference type="InterPro" id="IPR055170">
    <property type="entry name" value="GFO_IDH_MocA-like_dom"/>
</dbReference>